<keyword evidence="3" id="KW-0804">Transcription</keyword>
<dbReference type="SUPFAM" id="SSF46689">
    <property type="entry name" value="Homeodomain-like"/>
    <property type="match status" value="1"/>
</dbReference>
<keyword evidence="7" id="KW-1185">Reference proteome</keyword>
<dbReference type="Proteomes" id="UP001157091">
    <property type="component" value="Unassembled WGS sequence"/>
</dbReference>
<dbReference type="InterPro" id="IPR001647">
    <property type="entry name" value="HTH_TetR"/>
</dbReference>
<dbReference type="PRINTS" id="PR00455">
    <property type="entry name" value="HTHTETR"/>
</dbReference>
<feature type="domain" description="HTH tetR-type" evidence="5">
    <location>
        <begin position="30"/>
        <end position="90"/>
    </location>
</feature>
<dbReference type="Gene3D" id="1.10.357.10">
    <property type="entry name" value="Tetracycline Repressor, domain 2"/>
    <property type="match status" value="1"/>
</dbReference>
<dbReference type="Pfam" id="PF00440">
    <property type="entry name" value="TetR_N"/>
    <property type="match status" value="1"/>
</dbReference>
<feature type="DNA-binding region" description="H-T-H motif" evidence="4">
    <location>
        <begin position="53"/>
        <end position="72"/>
    </location>
</feature>
<dbReference type="InterPro" id="IPR009057">
    <property type="entry name" value="Homeodomain-like_sf"/>
</dbReference>
<keyword evidence="2 4" id="KW-0238">DNA-binding</keyword>
<dbReference type="PROSITE" id="PS50977">
    <property type="entry name" value="HTH_TETR_2"/>
    <property type="match status" value="1"/>
</dbReference>
<evidence type="ECO:0000259" key="5">
    <source>
        <dbReference type="PROSITE" id="PS50977"/>
    </source>
</evidence>
<dbReference type="EMBL" id="BSUK01000001">
    <property type="protein sequence ID" value="GMA23630.1"/>
    <property type="molecule type" value="Genomic_DNA"/>
</dbReference>
<reference evidence="7" key="1">
    <citation type="journal article" date="2019" name="Int. J. Syst. Evol. Microbiol.">
        <title>The Global Catalogue of Microorganisms (GCM) 10K type strain sequencing project: providing services to taxonomists for standard genome sequencing and annotation.</title>
        <authorList>
            <consortium name="The Broad Institute Genomics Platform"/>
            <consortium name="The Broad Institute Genome Sequencing Center for Infectious Disease"/>
            <person name="Wu L."/>
            <person name="Ma J."/>
        </authorList>
    </citation>
    <scope>NUCLEOTIDE SEQUENCE [LARGE SCALE GENOMIC DNA]</scope>
    <source>
        <strain evidence="7">NBRC 106348</strain>
    </source>
</reference>
<evidence type="ECO:0000313" key="6">
    <source>
        <dbReference type="EMBL" id="GMA23630.1"/>
    </source>
</evidence>
<accession>A0ABQ6HYX0</accession>
<proteinExistence type="predicted"/>
<gene>
    <name evidence="6" type="ORF">GCM10025864_13890</name>
</gene>
<sequence>MLSLWKVAVTQINTVRYDRPMAGLREQWRRSAMQTIQERALDLFDERGFAAVTIEQVAAAADVSPSSVYRYFGTKEGLLVADEFDAMDDDALAGVLDPADPVGSMVRVVQRYEGTPGEGATGGVPRRRVRYFFTEPSVRTAVCAALDRAAQRVAPLLTGAGGSQRRRPGRRARGRVRLLRRARVVVRRRR</sequence>
<evidence type="ECO:0000256" key="2">
    <source>
        <dbReference type="ARBA" id="ARBA00023125"/>
    </source>
</evidence>
<dbReference type="PANTHER" id="PTHR30055:SF234">
    <property type="entry name" value="HTH-TYPE TRANSCRIPTIONAL REGULATOR BETI"/>
    <property type="match status" value="1"/>
</dbReference>
<name>A0ABQ6HYX0_9MICO</name>
<evidence type="ECO:0000256" key="4">
    <source>
        <dbReference type="PROSITE-ProRule" id="PRU00335"/>
    </source>
</evidence>
<keyword evidence="1" id="KW-0805">Transcription regulation</keyword>
<dbReference type="PANTHER" id="PTHR30055">
    <property type="entry name" value="HTH-TYPE TRANSCRIPTIONAL REGULATOR RUTR"/>
    <property type="match status" value="1"/>
</dbReference>
<evidence type="ECO:0000313" key="7">
    <source>
        <dbReference type="Proteomes" id="UP001157091"/>
    </source>
</evidence>
<protein>
    <recommendedName>
        <fullName evidence="5">HTH tetR-type domain-containing protein</fullName>
    </recommendedName>
</protein>
<evidence type="ECO:0000256" key="1">
    <source>
        <dbReference type="ARBA" id="ARBA00023015"/>
    </source>
</evidence>
<evidence type="ECO:0000256" key="3">
    <source>
        <dbReference type="ARBA" id="ARBA00023163"/>
    </source>
</evidence>
<organism evidence="6 7">
    <name type="scientific">Luteimicrobium album</name>
    <dbReference type="NCBI Taxonomy" id="1054550"/>
    <lineage>
        <taxon>Bacteria</taxon>
        <taxon>Bacillati</taxon>
        <taxon>Actinomycetota</taxon>
        <taxon>Actinomycetes</taxon>
        <taxon>Micrococcales</taxon>
        <taxon>Luteimicrobium</taxon>
    </lineage>
</organism>
<dbReference type="InterPro" id="IPR050109">
    <property type="entry name" value="HTH-type_TetR-like_transc_reg"/>
</dbReference>
<comment type="caution">
    <text evidence="6">The sequence shown here is derived from an EMBL/GenBank/DDBJ whole genome shotgun (WGS) entry which is preliminary data.</text>
</comment>